<proteinExistence type="predicted"/>
<keyword evidence="5" id="KW-0378">Hydrolase</keyword>
<dbReference type="Pfam" id="PF09369">
    <property type="entry name" value="MZB"/>
    <property type="match status" value="1"/>
</dbReference>
<keyword evidence="6" id="KW-1185">Reference proteome</keyword>
<keyword evidence="1" id="KW-0547">Nucleotide-binding</keyword>
<comment type="caution">
    <text evidence="5">The sequence shown here is derived from an EMBL/GenBank/DDBJ whole genome shotgun (WGS) entry which is preliminary data.</text>
</comment>
<dbReference type="InterPro" id="IPR001650">
    <property type="entry name" value="Helicase_C-like"/>
</dbReference>
<dbReference type="PROSITE" id="PS51192">
    <property type="entry name" value="HELICASE_ATP_BIND_1"/>
    <property type="match status" value="1"/>
</dbReference>
<dbReference type="OrthoDB" id="3197455at2"/>
<keyword evidence="5" id="KW-0347">Helicase</keyword>
<dbReference type="PROSITE" id="PS51194">
    <property type="entry name" value="HELICASE_CTER"/>
    <property type="match status" value="1"/>
</dbReference>
<dbReference type="eggNOG" id="COG1205">
    <property type="taxonomic scope" value="Bacteria"/>
</dbReference>
<organism evidence="5 6">
    <name type="scientific">Bifidobacterium merycicum</name>
    <dbReference type="NCBI Taxonomy" id="78345"/>
    <lineage>
        <taxon>Bacteria</taxon>
        <taxon>Bacillati</taxon>
        <taxon>Actinomycetota</taxon>
        <taxon>Actinomycetes</taxon>
        <taxon>Bifidobacteriales</taxon>
        <taxon>Bifidobacteriaceae</taxon>
        <taxon>Bifidobacterium</taxon>
    </lineage>
</organism>
<dbReference type="GO" id="GO:0006289">
    <property type="term" value="P:nucleotide-excision repair"/>
    <property type="evidence" value="ECO:0007669"/>
    <property type="project" value="TreeGrafter"/>
</dbReference>
<dbReference type="GO" id="GO:0003676">
    <property type="term" value="F:nucleic acid binding"/>
    <property type="evidence" value="ECO:0007669"/>
    <property type="project" value="InterPro"/>
</dbReference>
<evidence type="ECO:0000313" key="5">
    <source>
        <dbReference type="EMBL" id="KFI70795.1"/>
    </source>
</evidence>
<dbReference type="RefSeq" id="WP_033522930.1">
    <property type="nucleotide sequence ID" value="NZ_JGZC01000005.1"/>
</dbReference>
<dbReference type="SUPFAM" id="SSF52540">
    <property type="entry name" value="P-loop containing nucleoside triphosphate hydrolases"/>
    <property type="match status" value="2"/>
</dbReference>
<evidence type="ECO:0000256" key="2">
    <source>
        <dbReference type="ARBA" id="ARBA00022840"/>
    </source>
</evidence>
<feature type="domain" description="Helicase C-terminal" evidence="4">
    <location>
        <begin position="997"/>
        <end position="1158"/>
    </location>
</feature>
<dbReference type="STRING" id="78345.BMERY_0226"/>
<dbReference type="GO" id="GO:0036297">
    <property type="term" value="P:interstrand cross-link repair"/>
    <property type="evidence" value="ECO:0007669"/>
    <property type="project" value="TreeGrafter"/>
</dbReference>
<evidence type="ECO:0000259" key="3">
    <source>
        <dbReference type="PROSITE" id="PS51192"/>
    </source>
</evidence>
<dbReference type="Gene3D" id="3.40.50.300">
    <property type="entry name" value="P-loop containing nucleotide triphosphate hydrolases"/>
    <property type="match status" value="2"/>
</dbReference>
<dbReference type="PANTHER" id="PTHR47957">
    <property type="entry name" value="ATP-DEPENDENT HELICASE HRQ1"/>
    <property type="match status" value="1"/>
</dbReference>
<dbReference type="SMART" id="SM00487">
    <property type="entry name" value="DEXDc"/>
    <property type="match status" value="1"/>
</dbReference>
<dbReference type="Proteomes" id="UP000029060">
    <property type="component" value="Unassembled WGS sequence"/>
</dbReference>
<dbReference type="Pfam" id="PF00270">
    <property type="entry name" value="DEAD"/>
    <property type="match status" value="1"/>
</dbReference>
<feature type="domain" description="Helicase ATP-binding" evidence="3">
    <location>
        <begin position="101"/>
        <end position="384"/>
    </location>
</feature>
<dbReference type="EMBL" id="JGZC01000005">
    <property type="protein sequence ID" value="KFI70795.1"/>
    <property type="molecule type" value="Genomic_DNA"/>
</dbReference>
<name>A0A087BIE5_9BIFI</name>
<dbReference type="eggNOG" id="COG1201">
    <property type="taxonomic scope" value="Bacteria"/>
</dbReference>
<dbReference type="InterPro" id="IPR014001">
    <property type="entry name" value="Helicase_ATP-bd"/>
</dbReference>
<dbReference type="InterPro" id="IPR011545">
    <property type="entry name" value="DEAD/DEAH_box_helicase_dom"/>
</dbReference>
<evidence type="ECO:0000256" key="1">
    <source>
        <dbReference type="ARBA" id="ARBA00022741"/>
    </source>
</evidence>
<gene>
    <name evidence="5" type="ORF">BMERY_0226</name>
</gene>
<sequence length="1745" mass="197944">MPVQLSIADAEKAISNRLIEYIETEYFGKTRELLSRCKETLAAPGTLFQKPYLEAAKAYQLAEGGIGNAKIPERIKILLQTMAEKDKGVFAKPYSHQIESLESFWNGYDVLVSTGTGSGKTECFMWPLVSKMAGEAIGLTGDRLSWEGSRAVRALILYPMNALVSDQVGRLRRMVGDKQGSFFDIWKSAVGNVRRPQFGMYTGRTPYAGDTRSKRRDKEYAETLRRDFGELSEEDKLHLSETGRFPEKQDILAYADVIAEGEDGWSPLDAEMLMRFEMQRHTPDILVTNYSMLQYMLIRSTENGIWKNTAKWLERNPKERMLLILDEAHMYKGAAGGEVALLLKRLAAKLGVGMERFQFILTSASIPENHEPVAHFFEDMAGRTASKLRIITGREQKVTHGSRILSAKDVVAAAGTSDGPDTSMTRLRRFLSGIGRPVPNDMDEQTIRELAGDELQKIEQFGMLEEILRQRTMTLDEIAEEIFNDEPDATNATDILLNIAALALNDGRPLLPTRMHLFIRGIQSLTICADPGCPHVEKRDDLPLGKAFINKSAGRCSCGAKTYELATDRTCGALFLKGYANPGEDGFFFWNEKPVGNSEIKEIIVMPIAEDSRPDDVKTGWLNTISGKIYRDDHHGQPHFSHVAFSFDQPQNMDGKRMQFTTCPKCNGRLSVSDFTTKGNEPFYNVVAEQFSLQEPSSDPEKLRRNPNAGKKVILFSDSRQAAARIALDLTESSDKDLMRKLLCRAAYDLYQQYEDEATVSAIYPMFLKTVSEHKSRIFYGDDRTVVMDQIKSDQRRFDNPHRFLRILRSSDSNVPEEYQRLLLALVCDHYRSLSDMAIGWIDPFDEDIFDISEELDKSGITEDEFKAIFYAWSEYLLIHNAALDSNIKWSTRDKAMPFSREYGIDHDNIFKGQTQGKRSLYEFLKKRFDADEMTHLTNALNHFLETSAKDIRYKYLNPHRLTLRIEPNTQWKVCSRCGKNAPYDLWGKCPHCRQGDMHELADFSSVAFWRDPIVKILQGDDDSLRARINTEEHTAQLSHKDGQSESWSTTEEYEMRFQDIYTSDNEEPVDVLSCTTTMEVGIDIGSLTAVALRNIPPMRENYQQRAGRAGRRGSSISTIVTYVDARPFDNHYFEHPDHIVRGELREPHIDVDNEKLIRRHLATILLTDFSTEHGFSMENITIEDFFESYWKEWNSFLKSYDFGTIVQQQIIPQNWKLDPDGFRRALSVELNNLKEDFGKYRENYLSADNKTCKSLLDSLLEAAILPTYSFPRNVTGFDIEDSSDAKTLEQRPERSLDMAISEYAPGRELIVNKKRYISGGIYSHSSRFAKKQGESFEPARKYFNNKDYHNEVLLCTNPTCGWFGYEKELREPDRCPFCKEPGLEHKPFLKPWGFAPKDGKPSPSASERSELSFAEPPFYSATPSEEMTDAGYAHIKYSERHDCSLMVINKGPNSEGFTICSRCGAAFPTTDSAGIAKRIKAPYTKTPQNRQPDCTHDFDSGIYIGDVFNTDMIIFALRLDPSEVSVGQANRWLKRARVSLAEAMRLAAVDLLDIDFNELCVGSRSRLDGSGESAFADVFLFDSLSSGAGYSSALSKGHNLEKLFGKTRGILTSCDCEDACFSCLKHYYNKQFHNQLDRHAALDLLDYAMNGTVRNHVSDGDARDAFSSLAEVIQDDVRAVCSFKSDKMTFMLDGKETTLTCLPDMKPKVSASAVNEYWQYELKHNVPGIVEMLIKERSGDSTLF</sequence>
<protein>
    <submittedName>
        <fullName evidence="5">DEAD/DEAH box helicase domain protein</fullName>
    </submittedName>
</protein>
<dbReference type="GO" id="GO:0043138">
    <property type="term" value="F:3'-5' DNA helicase activity"/>
    <property type="evidence" value="ECO:0007669"/>
    <property type="project" value="TreeGrafter"/>
</dbReference>
<reference evidence="5 6" key="1">
    <citation type="submission" date="2014-03" db="EMBL/GenBank/DDBJ databases">
        <title>Genomics of Bifidobacteria.</title>
        <authorList>
            <person name="Ventura M."/>
            <person name="Milani C."/>
            <person name="Lugli G.A."/>
        </authorList>
    </citation>
    <scope>NUCLEOTIDE SEQUENCE [LARGE SCALE GENOMIC DNA]</scope>
    <source>
        <strain evidence="5 6">LMG 11341</strain>
    </source>
</reference>
<accession>A0A087BIE5</accession>
<dbReference type="Pfam" id="PF00271">
    <property type="entry name" value="Helicase_C"/>
    <property type="match status" value="1"/>
</dbReference>
<keyword evidence="2" id="KW-0067">ATP-binding</keyword>
<dbReference type="PANTHER" id="PTHR47957:SF3">
    <property type="entry name" value="ATP-DEPENDENT HELICASE HRQ1"/>
    <property type="match status" value="1"/>
</dbReference>
<dbReference type="InterPro" id="IPR027417">
    <property type="entry name" value="P-loop_NTPase"/>
</dbReference>
<evidence type="ECO:0000259" key="4">
    <source>
        <dbReference type="PROSITE" id="PS51194"/>
    </source>
</evidence>
<evidence type="ECO:0000313" key="6">
    <source>
        <dbReference type="Proteomes" id="UP000029060"/>
    </source>
</evidence>
<dbReference type="SMART" id="SM00490">
    <property type="entry name" value="HELICc"/>
    <property type="match status" value="1"/>
</dbReference>
<dbReference type="GO" id="GO:0005524">
    <property type="term" value="F:ATP binding"/>
    <property type="evidence" value="ECO:0007669"/>
    <property type="project" value="UniProtKB-KW"/>
</dbReference>
<dbReference type="InterPro" id="IPR018973">
    <property type="entry name" value="MZB"/>
</dbReference>